<gene>
    <name evidence="15" type="primary">LOC100018720</name>
</gene>
<evidence type="ECO:0000256" key="3">
    <source>
        <dbReference type="ARBA" id="ARBA00004406"/>
    </source>
</evidence>
<dbReference type="GO" id="GO:0005789">
    <property type="term" value="C:endoplasmic reticulum membrane"/>
    <property type="evidence" value="ECO:0007669"/>
    <property type="project" value="UniProtKB-SubCell"/>
</dbReference>
<dbReference type="eggNOG" id="KOG0156">
    <property type="taxonomic scope" value="Eukaryota"/>
</dbReference>
<organism evidence="15 16">
    <name type="scientific">Monodelphis domestica</name>
    <name type="common">Gray short-tailed opossum</name>
    <dbReference type="NCBI Taxonomy" id="13616"/>
    <lineage>
        <taxon>Eukaryota</taxon>
        <taxon>Metazoa</taxon>
        <taxon>Chordata</taxon>
        <taxon>Craniata</taxon>
        <taxon>Vertebrata</taxon>
        <taxon>Euteleostomi</taxon>
        <taxon>Mammalia</taxon>
        <taxon>Metatheria</taxon>
        <taxon>Didelphimorphia</taxon>
        <taxon>Didelphidae</taxon>
        <taxon>Monodelphis</taxon>
    </lineage>
</organism>
<dbReference type="GeneTree" id="ENSGT00940000164086"/>
<keyword evidence="5 13" id="KW-0349">Heme</keyword>
<dbReference type="GO" id="GO:0005506">
    <property type="term" value="F:iron ion binding"/>
    <property type="evidence" value="ECO:0007669"/>
    <property type="project" value="InterPro"/>
</dbReference>
<keyword evidence="10 13" id="KW-0408">Iron</keyword>
<dbReference type="Bgee" id="ENSMODG00000007972">
    <property type="expression patterns" value="Expressed in liver and 14 other cell types or tissues"/>
</dbReference>
<dbReference type="PANTHER" id="PTHR24300:SF84">
    <property type="entry name" value="CYTOCHROME P450, FAMILY 2, SUBFAMILY T, POLYPEPTIDE 4"/>
    <property type="match status" value="1"/>
</dbReference>
<keyword evidence="11" id="KW-0503">Monooxygenase</keyword>
<keyword evidence="8" id="KW-0492">Microsome</keyword>
<dbReference type="InterPro" id="IPR036396">
    <property type="entry name" value="Cyt_P450_sf"/>
</dbReference>
<reference evidence="15 16" key="1">
    <citation type="journal article" date="2007" name="Nature">
        <title>Genome of the marsupial Monodelphis domestica reveals innovation in non-coding sequences.</title>
        <authorList>
            <person name="Mikkelsen T.S."/>
            <person name="Wakefield M.J."/>
            <person name="Aken B."/>
            <person name="Amemiya C.T."/>
            <person name="Chang J.L."/>
            <person name="Duke S."/>
            <person name="Garber M."/>
            <person name="Gentles A.J."/>
            <person name="Goodstadt L."/>
            <person name="Heger A."/>
            <person name="Jurka J."/>
            <person name="Kamal M."/>
            <person name="Mauceli E."/>
            <person name="Searle S.M."/>
            <person name="Sharpe T."/>
            <person name="Baker M.L."/>
            <person name="Batzer M.A."/>
            <person name="Benos P.V."/>
            <person name="Belov K."/>
            <person name="Clamp M."/>
            <person name="Cook A."/>
            <person name="Cuff J."/>
            <person name="Das R."/>
            <person name="Davidow L."/>
            <person name="Deakin J.E."/>
            <person name="Fazzari M.J."/>
            <person name="Glass J.L."/>
            <person name="Grabherr M."/>
            <person name="Greally J.M."/>
            <person name="Gu W."/>
            <person name="Hore T.A."/>
            <person name="Huttley G.A."/>
            <person name="Kleber M."/>
            <person name="Jirtle R.L."/>
            <person name="Koina E."/>
            <person name="Lee J.T."/>
            <person name="Mahony S."/>
            <person name="Marra M.A."/>
            <person name="Miller R.D."/>
            <person name="Nicholls R.D."/>
            <person name="Oda M."/>
            <person name="Papenfuss A.T."/>
            <person name="Parra Z.E."/>
            <person name="Pollock D.D."/>
            <person name="Ray D.A."/>
            <person name="Schein J.E."/>
            <person name="Speed T.P."/>
            <person name="Thompson K."/>
            <person name="VandeBerg J.L."/>
            <person name="Wade C.M."/>
            <person name="Walker J.A."/>
            <person name="Waters P.D."/>
            <person name="Webber C."/>
            <person name="Weidman J.R."/>
            <person name="Xie X."/>
            <person name="Zody M.C."/>
            <person name="Baldwin J."/>
            <person name="Abdouelleil A."/>
            <person name="Abdulkadir J."/>
            <person name="Abebe A."/>
            <person name="Abera B."/>
            <person name="Abreu J."/>
            <person name="Acer S.C."/>
            <person name="Aftuck L."/>
            <person name="Alexander A."/>
            <person name="An P."/>
            <person name="Anderson E."/>
            <person name="Anderson S."/>
            <person name="Arachi H."/>
            <person name="Azer M."/>
            <person name="Bachantsang P."/>
            <person name="Barry A."/>
            <person name="Bayul T."/>
            <person name="Berlin A."/>
            <person name="Bessette D."/>
            <person name="Bloom T."/>
            <person name="Bloom T."/>
            <person name="Boguslavskiy L."/>
            <person name="Bonnet C."/>
            <person name="Boukhgalter B."/>
            <person name="Bourzgui I."/>
            <person name="Brown A."/>
            <person name="Cahill P."/>
            <person name="Channer S."/>
            <person name="Cheshatsang Y."/>
            <person name="Chuda L."/>
            <person name="Citroen M."/>
            <person name="Collymore A."/>
            <person name="Cooke P."/>
            <person name="Costello M."/>
            <person name="D'Aco K."/>
            <person name="Daza R."/>
            <person name="De Haan G."/>
            <person name="DeGray S."/>
            <person name="DeMaso C."/>
            <person name="Dhargay N."/>
            <person name="Dooley K."/>
            <person name="Dooley E."/>
            <person name="Doricent M."/>
            <person name="Dorje P."/>
            <person name="Dorjee K."/>
            <person name="Dupes A."/>
            <person name="Elong R."/>
            <person name="Falk J."/>
            <person name="Farina A."/>
            <person name="Faro S."/>
            <person name="Ferguson D."/>
            <person name="Fisher S."/>
            <person name="Foley C.D."/>
            <person name="Franke A."/>
            <person name="Friedrich D."/>
            <person name="Gadbois L."/>
            <person name="Gearin G."/>
            <person name="Gearin C.R."/>
            <person name="Giannoukos G."/>
            <person name="Goode T."/>
            <person name="Graham J."/>
            <person name="Grandbois E."/>
            <person name="Grewal S."/>
            <person name="Gyaltsen K."/>
            <person name="Hafez N."/>
            <person name="Hagos B."/>
            <person name="Hall J."/>
            <person name="Henson C."/>
            <person name="Hollinger A."/>
            <person name="Honan T."/>
            <person name="Huard M.D."/>
            <person name="Hughes L."/>
            <person name="Hurhula B."/>
            <person name="Husby M.E."/>
            <person name="Kamat A."/>
            <person name="Kanga B."/>
            <person name="Kashin S."/>
            <person name="Khazanovich D."/>
            <person name="Kisner P."/>
            <person name="Lance K."/>
            <person name="Lara M."/>
            <person name="Lee W."/>
            <person name="Lennon N."/>
            <person name="Letendre F."/>
            <person name="LeVine R."/>
            <person name="Lipovsky A."/>
            <person name="Liu X."/>
            <person name="Liu J."/>
            <person name="Liu S."/>
            <person name="Lokyitsang T."/>
            <person name="Lokyitsang Y."/>
            <person name="Lubonja R."/>
            <person name="Lui A."/>
            <person name="MacDonald P."/>
            <person name="Magnisalis V."/>
            <person name="Maru K."/>
            <person name="Matthews C."/>
            <person name="McCusker W."/>
            <person name="McDonough S."/>
            <person name="Mehta T."/>
            <person name="Meldrim J."/>
            <person name="Meneus L."/>
            <person name="Mihai O."/>
            <person name="Mihalev A."/>
            <person name="Mihova T."/>
            <person name="Mittelman R."/>
            <person name="Mlenga V."/>
            <person name="Montmayeur A."/>
            <person name="Mulrain L."/>
            <person name="Navidi A."/>
            <person name="Naylor J."/>
            <person name="Negash T."/>
            <person name="Nguyen T."/>
            <person name="Nguyen N."/>
            <person name="Nicol R."/>
            <person name="Norbu C."/>
            <person name="Norbu N."/>
            <person name="Novod N."/>
            <person name="O'Neill B."/>
            <person name="Osman S."/>
            <person name="Markiewicz E."/>
            <person name="Oyono O.L."/>
            <person name="Patti C."/>
            <person name="Phunkhang P."/>
            <person name="Pierre F."/>
            <person name="Priest M."/>
            <person name="Raghuraman S."/>
            <person name="Rege F."/>
            <person name="Reyes R."/>
            <person name="Rise C."/>
            <person name="Rogov P."/>
            <person name="Ross K."/>
            <person name="Ryan E."/>
            <person name="Settipalli S."/>
            <person name="Shea T."/>
            <person name="Sherpa N."/>
            <person name="Shi L."/>
            <person name="Shih D."/>
            <person name="Sparrow T."/>
            <person name="Spaulding J."/>
            <person name="Stalker J."/>
            <person name="Stange-Thomann N."/>
            <person name="Stavropoulos S."/>
            <person name="Stone C."/>
            <person name="Strader C."/>
            <person name="Tesfaye S."/>
            <person name="Thomson T."/>
            <person name="Thoulutsang Y."/>
            <person name="Thoulutsang D."/>
            <person name="Topham K."/>
            <person name="Topping I."/>
            <person name="Tsamla T."/>
            <person name="Vassiliev H."/>
            <person name="Vo A."/>
            <person name="Wangchuk T."/>
            <person name="Wangdi T."/>
            <person name="Weiand M."/>
            <person name="Wilkinson J."/>
            <person name="Wilson A."/>
            <person name="Yadav S."/>
            <person name="Young G."/>
            <person name="Yu Q."/>
            <person name="Zembek L."/>
            <person name="Zhong D."/>
            <person name="Zimmer A."/>
            <person name="Zwirko Z."/>
            <person name="Jaffe D.B."/>
            <person name="Alvarez P."/>
            <person name="Brockman W."/>
            <person name="Butler J."/>
            <person name="Chin C."/>
            <person name="Gnerre S."/>
            <person name="MacCallum I."/>
            <person name="Graves J.A."/>
            <person name="Ponting C.P."/>
            <person name="Breen M."/>
            <person name="Samollow P.B."/>
            <person name="Lander E.S."/>
            <person name="Lindblad-Toh K."/>
        </authorList>
    </citation>
    <scope>NUCLEOTIDE SEQUENCE [LARGE SCALE GENOMIC DNA]</scope>
</reference>
<dbReference type="PRINTS" id="PR00463">
    <property type="entry name" value="EP450I"/>
</dbReference>
<evidence type="ECO:0000313" key="15">
    <source>
        <dbReference type="Ensembl" id="ENSMODP00000009927.4"/>
    </source>
</evidence>
<comment type="similarity">
    <text evidence="4">Belongs to the cytochrome P450 family.</text>
</comment>
<dbReference type="InterPro" id="IPR001128">
    <property type="entry name" value="Cyt_P450"/>
</dbReference>
<dbReference type="Proteomes" id="UP000002280">
    <property type="component" value="Chromosome 4"/>
</dbReference>
<dbReference type="Gene3D" id="1.10.630.10">
    <property type="entry name" value="Cytochrome P450"/>
    <property type="match status" value="1"/>
</dbReference>
<evidence type="ECO:0000256" key="10">
    <source>
        <dbReference type="ARBA" id="ARBA00023004"/>
    </source>
</evidence>
<dbReference type="FunFam" id="1.10.630.10:FF:000238">
    <property type="entry name" value="Cytochrome P450 2A6"/>
    <property type="match status" value="1"/>
</dbReference>
<dbReference type="SUPFAM" id="SSF48264">
    <property type="entry name" value="Cytochrome P450"/>
    <property type="match status" value="1"/>
</dbReference>
<dbReference type="STRING" id="13616.ENSMODP00000009927"/>
<protein>
    <submittedName>
        <fullName evidence="15">Cytochrome P450 2F1-like</fullName>
    </submittedName>
</protein>
<evidence type="ECO:0000256" key="7">
    <source>
        <dbReference type="ARBA" id="ARBA00022824"/>
    </source>
</evidence>
<evidence type="ECO:0000256" key="13">
    <source>
        <dbReference type="PIRSR" id="PIRSR602401-1"/>
    </source>
</evidence>
<evidence type="ECO:0000256" key="14">
    <source>
        <dbReference type="SAM" id="SignalP"/>
    </source>
</evidence>
<dbReference type="Ensembl" id="ENSMODT00000010119.5">
    <property type="protein sequence ID" value="ENSMODP00000009927.4"/>
    <property type="gene ID" value="ENSMODG00000007972.5"/>
</dbReference>
<evidence type="ECO:0000256" key="9">
    <source>
        <dbReference type="ARBA" id="ARBA00023002"/>
    </source>
</evidence>
<dbReference type="HOGENOM" id="CLU_001570_22_3_1"/>
<reference evidence="15" key="2">
    <citation type="submission" date="2025-08" db="UniProtKB">
        <authorList>
            <consortium name="Ensembl"/>
        </authorList>
    </citation>
    <scope>IDENTIFICATION</scope>
</reference>
<comment type="subcellular location">
    <subcellularLocation>
        <location evidence="3">Endoplasmic reticulum membrane</location>
        <topology evidence="3">Peripheral membrane protein</topology>
    </subcellularLocation>
    <subcellularLocation>
        <location evidence="2">Microsome membrane</location>
        <topology evidence="2">Peripheral membrane protein</topology>
    </subcellularLocation>
</comment>
<dbReference type="InParanoid" id="F7DQQ1"/>
<keyword evidence="7" id="KW-0256">Endoplasmic reticulum</keyword>
<keyword evidence="14" id="KW-0732">Signal</keyword>
<dbReference type="PANTHER" id="PTHR24300">
    <property type="entry name" value="CYTOCHROME P450 508A4-RELATED"/>
    <property type="match status" value="1"/>
</dbReference>
<feature type="chain" id="PRO_5023891696" evidence="14">
    <location>
        <begin position="23"/>
        <end position="494"/>
    </location>
</feature>
<accession>F7DQQ1</accession>
<dbReference type="GO" id="GO:0005737">
    <property type="term" value="C:cytoplasm"/>
    <property type="evidence" value="ECO:0000318"/>
    <property type="project" value="GO_Central"/>
</dbReference>
<evidence type="ECO:0000256" key="11">
    <source>
        <dbReference type="ARBA" id="ARBA00023033"/>
    </source>
</evidence>
<evidence type="ECO:0000256" key="4">
    <source>
        <dbReference type="ARBA" id="ARBA00010617"/>
    </source>
</evidence>
<keyword evidence="6 13" id="KW-0479">Metal-binding</keyword>
<proteinExistence type="inferred from homology"/>
<keyword evidence="12" id="KW-0472">Membrane</keyword>
<dbReference type="Pfam" id="PF00067">
    <property type="entry name" value="p450"/>
    <property type="match status" value="1"/>
</dbReference>
<evidence type="ECO:0000256" key="12">
    <source>
        <dbReference type="ARBA" id="ARBA00023136"/>
    </source>
</evidence>
<evidence type="ECO:0000256" key="1">
    <source>
        <dbReference type="ARBA" id="ARBA00001971"/>
    </source>
</evidence>
<evidence type="ECO:0000256" key="8">
    <source>
        <dbReference type="ARBA" id="ARBA00022848"/>
    </source>
</evidence>
<dbReference type="AlphaFoldDB" id="F7DQQ1"/>
<evidence type="ECO:0000256" key="6">
    <source>
        <dbReference type="ARBA" id="ARBA00022723"/>
    </source>
</evidence>
<keyword evidence="9" id="KW-0560">Oxidoreductase</keyword>
<dbReference type="GO" id="GO:0019373">
    <property type="term" value="P:epoxygenase P450 pathway"/>
    <property type="evidence" value="ECO:0000318"/>
    <property type="project" value="GO_Central"/>
</dbReference>
<feature type="signal peptide" evidence="14">
    <location>
        <begin position="1"/>
        <end position="22"/>
    </location>
</feature>
<dbReference type="InterPro" id="IPR050182">
    <property type="entry name" value="Cytochrome_P450_fam2"/>
</dbReference>
<dbReference type="GO" id="GO:0006805">
    <property type="term" value="P:xenobiotic metabolic process"/>
    <property type="evidence" value="ECO:0000318"/>
    <property type="project" value="GO_Central"/>
</dbReference>
<sequence length="494" mass="55973">LAMWLLFLLCLLLLALVLQGRGLKGSQGRLPPGPMPLPLLGNLLQLGPSGLDKRLMELSRRFGSVFTVRLGPQPFVVLSGSSALREALLLQADTSAVEVAWPPLIAAPWAKVRAGIVFSNGHLWHTLRTFTVGALKKLGLGTRSIEERIREEAAALVQELAVTKEVPFNPLRHIRNAVANVICSVVFGERYTYEDPDFRTLLDLLNDNFQILSSQWGQMYNIFPSLLDWIPGPHHRIFSNFKKLQAFISEEIQKHKERRQPEEPRNFIDFFLDQMEKEKQDPRTHFYLETLVMTTHNLFFGGTETTSTTIHYGLLILLKYPNIAGKMQEEIDSMVGRARPPCLEDRDRLPYTNAVIHEIQRFISVVPMGLPHILTQDTHFRGHFLTKGTNIIPLLISAHQDPTQFKDPENFNPNNFLDDEGAFQNNEAFMPFALGKRICLGAGLARMEIFLFLTTILQHFTLCAVKRPEEIDLSPKSTGLGNVSPPYELRLKPR</sequence>
<feature type="binding site" description="axial binding residue" evidence="13">
    <location>
        <position position="439"/>
    </location>
    <ligand>
        <name>heme</name>
        <dbReference type="ChEBI" id="CHEBI:30413"/>
    </ligand>
    <ligandPart>
        <name>Fe</name>
        <dbReference type="ChEBI" id="CHEBI:18248"/>
    </ligandPart>
</feature>
<dbReference type="GO" id="GO:0016712">
    <property type="term" value="F:oxidoreductase activity, acting on paired donors, with incorporation or reduction of molecular oxygen, reduced flavin or flavoprotein as one donor, and incorporation of one atom of oxygen"/>
    <property type="evidence" value="ECO:0000318"/>
    <property type="project" value="GO_Central"/>
</dbReference>
<evidence type="ECO:0000256" key="2">
    <source>
        <dbReference type="ARBA" id="ARBA00004174"/>
    </source>
</evidence>
<dbReference type="GO" id="GO:0020037">
    <property type="term" value="F:heme binding"/>
    <property type="evidence" value="ECO:0000318"/>
    <property type="project" value="GO_Central"/>
</dbReference>
<name>F7DQQ1_MONDO</name>
<reference evidence="15" key="3">
    <citation type="submission" date="2025-09" db="UniProtKB">
        <authorList>
            <consortium name="Ensembl"/>
        </authorList>
    </citation>
    <scope>IDENTIFICATION</scope>
</reference>
<evidence type="ECO:0000256" key="5">
    <source>
        <dbReference type="ARBA" id="ARBA00022617"/>
    </source>
</evidence>
<dbReference type="InterPro" id="IPR002401">
    <property type="entry name" value="Cyt_P450_E_grp-I"/>
</dbReference>
<evidence type="ECO:0000313" key="16">
    <source>
        <dbReference type="Proteomes" id="UP000002280"/>
    </source>
</evidence>
<dbReference type="PRINTS" id="PR00385">
    <property type="entry name" value="P450"/>
</dbReference>
<dbReference type="OMA" id="FHDNFRI"/>
<dbReference type="GO" id="GO:0008392">
    <property type="term" value="F:arachidonate epoxygenase activity"/>
    <property type="evidence" value="ECO:0000318"/>
    <property type="project" value="GO_Central"/>
</dbReference>
<comment type="cofactor">
    <cofactor evidence="1 13">
        <name>heme</name>
        <dbReference type="ChEBI" id="CHEBI:30413"/>
    </cofactor>
</comment>
<keyword evidence="16" id="KW-1185">Reference proteome</keyword>